<gene>
    <name evidence="1" type="ORF">AVEN_51984_1</name>
</gene>
<organism evidence="1 2">
    <name type="scientific">Araneus ventricosus</name>
    <name type="common">Orbweaver spider</name>
    <name type="synonym">Epeira ventricosa</name>
    <dbReference type="NCBI Taxonomy" id="182803"/>
    <lineage>
        <taxon>Eukaryota</taxon>
        <taxon>Metazoa</taxon>
        <taxon>Ecdysozoa</taxon>
        <taxon>Arthropoda</taxon>
        <taxon>Chelicerata</taxon>
        <taxon>Arachnida</taxon>
        <taxon>Araneae</taxon>
        <taxon>Araneomorphae</taxon>
        <taxon>Entelegynae</taxon>
        <taxon>Araneoidea</taxon>
        <taxon>Araneidae</taxon>
        <taxon>Araneus</taxon>
    </lineage>
</organism>
<comment type="caution">
    <text evidence="1">The sequence shown here is derived from an EMBL/GenBank/DDBJ whole genome shotgun (WGS) entry which is preliminary data.</text>
</comment>
<accession>A0A4Y2CHK1</accession>
<sequence length="116" mass="13002">MHVEVKESWIRFLSSITSSTSSADLWKKVNAANGIYKEFTFLVINTGTGSYSSPPDVANAIDESFADISSSSSYNPHFLAIKRRAGQIHLNLNTRRSLSYNCKFKMFELEKALSQT</sequence>
<evidence type="ECO:0000313" key="2">
    <source>
        <dbReference type="Proteomes" id="UP000499080"/>
    </source>
</evidence>
<keyword evidence="2" id="KW-1185">Reference proteome</keyword>
<evidence type="ECO:0000313" key="1">
    <source>
        <dbReference type="EMBL" id="GBM02795.1"/>
    </source>
</evidence>
<reference evidence="1 2" key="1">
    <citation type="journal article" date="2019" name="Sci. Rep.">
        <title>Orb-weaving spider Araneus ventricosus genome elucidates the spidroin gene catalogue.</title>
        <authorList>
            <person name="Kono N."/>
            <person name="Nakamura H."/>
            <person name="Ohtoshi R."/>
            <person name="Moran D.A.P."/>
            <person name="Shinohara A."/>
            <person name="Yoshida Y."/>
            <person name="Fujiwara M."/>
            <person name="Mori M."/>
            <person name="Tomita M."/>
            <person name="Arakawa K."/>
        </authorList>
    </citation>
    <scope>NUCLEOTIDE SEQUENCE [LARGE SCALE GENOMIC DNA]</scope>
</reference>
<dbReference type="EMBL" id="BGPR01000184">
    <property type="protein sequence ID" value="GBM02795.1"/>
    <property type="molecule type" value="Genomic_DNA"/>
</dbReference>
<dbReference type="AlphaFoldDB" id="A0A4Y2CHK1"/>
<dbReference type="Proteomes" id="UP000499080">
    <property type="component" value="Unassembled WGS sequence"/>
</dbReference>
<proteinExistence type="predicted"/>
<dbReference type="OrthoDB" id="6772262at2759"/>
<protein>
    <submittedName>
        <fullName evidence="1">Uncharacterized protein</fullName>
    </submittedName>
</protein>
<name>A0A4Y2CHK1_ARAVE</name>